<dbReference type="GeneID" id="106460971"/>
<accession>A0ABM1B762</accession>
<dbReference type="CDD" id="cd23589">
    <property type="entry name" value="TFP_LU_ECD_Rtv"/>
    <property type="match status" value="1"/>
</dbReference>
<keyword evidence="3" id="KW-0812">Transmembrane</keyword>
<dbReference type="InterPro" id="IPR050975">
    <property type="entry name" value="Sleep_regulator"/>
</dbReference>
<evidence type="ECO:0000256" key="2">
    <source>
        <dbReference type="ARBA" id="ARBA00023180"/>
    </source>
</evidence>
<keyword evidence="4" id="KW-1185">Reference proteome</keyword>
<organism evidence="4 5">
    <name type="scientific">Limulus polyphemus</name>
    <name type="common">Atlantic horseshoe crab</name>
    <dbReference type="NCBI Taxonomy" id="6850"/>
    <lineage>
        <taxon>Eukaryota</taxon>
        <taxon>Metazoa</taxon>
        <taxon>Ecdysozoa</taxon>
        <taxon>Arthropoda</taxon>
        <taxon>Chelicerata</taxon>
        <taxon>Merostomata</taxon>
        <taxon>Xiphosura</taxon>
        <taxon>Limulidae</taxon>
        <taxon>Limulus</taxon>
    </lineage>
</organism>
<evidence type="ECO:0000256" key="1">
    <source>
        <dbReference type="ARBA" id="ARBA00022729"/>
    </source>
</evidence>
<keyword evidence="3" id="KW-0472">Membrane</keyword>
<proteinExistence type="predicted"/>
<dbReference type="Pfam" id="PF17064">
    <property type="entry name" value="QVR"/>
    <property type="match status" value="1"/>
</dbReference>
<name>A0ABM1B762_LIMPO</name>
<dbReference type="RefSeq" id="XP_013776188.1">
    <property type="nucleotide sequence ID" value="XM_013920734.2"/>
</dbReference>
<keyword evidence="3" id="KW-1133">Transmembrane helix</keyword>
<evidence type="ECO:0000256" key="3">
    <source>
        <dbReference type="SAM" id="Phobius"/>
    </source>
</evidence>
<keyword evidence="1" id="KW-0732">Signal</keyword>
<dbReference type="PANTHER" id="PTHR33562">
    <property type="entry name" value="ATILLA, ISOFORM B-RELATED-RELATED"/>
    <property type="match status" value="1"/>
</dbReference>
<sequence>MKFYRHSPILSGLAVIFWSLVVVDGRFKRCFTCRSRGSLGDCRDPFILNSTTVEELSGIEASPCASGWCAKVVEGEENDFDVATERLCLQRPPQDSEERCADTIYEDRRVFMCFCRGDLCNSGVTITLGMMVQLSVFLTIITWWKIT</sequence>
<feature type="transmembrane region" description="Helical" evidence="3">
    <location>
        <begin position="123"/>
        <end position="144"/>
    </location>
</feature>
<evidence type="ECO:0000313" key="5">
    <source>
        <dbReference type="RefSeq" id="XP_013776188.1"/>
    </source>
</evidence>
<reference evidence="5" key="1">
    <citation type="submission" date="2025-08" db="UniProtKB">
        <authorList>
            <consortium name="RefSeq"/>
        </authorList>
    </citation>
    <scope>IDENTIFICATION</scope>
    <source>
        <tissue evidence="5">Muscle</tissue>
    </source>
</reference>
<dbReference type="InterPro" id="IPR031424">
    <property type="entry name" value="QVR-like"/>
</dbReference>
<keyword evidence="2" id="KW-0325">Glycoprotein</keyword>
<dbReference type="Proteomes" id="UP000694941">
    <property type="component" value="Unplaced"/>
</dbReference>
<gene>
    <name evidence="5" type="primary">LOC106460971</name>
</gene>
<protein>
    <submittedName>
        <fullName evidence="5">Uncharacterized protein LOC106460971</fullName>
    </submittedName>
</protein>
<dbReference type="PANTHER" id="PTHR33562:SF22">
    <property type="entry name" value="PROTEIN QUIVER"/>
    <property type="match status" value="1"/>
</dbReference>
<evidence type="ECO:0000313" key="4">
    <source>
        <dbReference type="Proteomes" id="UP000694941"/>
    </source>
</evidence>